<evidence type="ECO:0000256" key="1">
    <source>
        <dbReference type="SAM" id="MobiDB-lite"/>
    </source>
</evidence>
<organism evidence="2 3">
    <name type="scientific">Chrysochromulina tobinii</name>
    <dbReference type="NCBI Taxonomy" id="1460289"/>
    <lineage>
        <taxon>Eukaryota</taxon>
        <taxon>Haptista</taxon>
        <taxon>Haptophyta</taxon>
        <taxon>Prymnesiophyceae</taxon>
        <taxon>Prymnesiales</taxon>
        <taxon>Chrysochromulinaceae</taxon>
        <taxon>Chrysochromulina</taxon>
    </lineage>
</organism>
<feature type="region of interest" description="Disordered" evidence="1">
    <location>
        <begin position="1"/>
        <end position="22"/>
    </location>
</feature>
<proteinExistence type="predicted"/>
<name>A0A0M0K1V3_9EUKA</name>
<sequence>MARSRTSREAPASASTALAGFTSPSLRMRATFGCSTARSARRAGQQMAPGQRR</sequence>
<evidence type="ECO:0000313" key="3">
    <source>
        <dbReference type="Proteomes" id="UP000037460"/>
    </source>
</evidence>
<accession>A0A0M0K1V3</accession>
<reference evidence="3" key="1">
    <citation type="journal article" date="2015" name="PLoS Genet.">
        <title>Genome Sequence and Transcriptome Analyses of Chrysochromulina tobin: Metabolic Tools for Enhanced Algal Fitness in the Prominent Order Prymnesiales (Haptophyceae).</title>
        <authorList>
            <person name="Hovde B.T."/>
            <person name="Deodato C.R."/>
            <person name="Hunsperger H.M."/>
            <person name="Ryken S.A."/>
            <person name="Yost W."/>
            <person name="Jha R.K."/>
            <person name="Patterson J."/>
            <person name="Monnat R.J. Jr."/>
            <person name="Barlow S.B."/>
            <person name="Starkenburg S.R."/>
            <person name="Cattolico R.A."/>
        </authorList>
    </citation>
    <scope>NUCLEOTIDE SEQUENCE</scope>
    <source>
        <strain evidence="3">CCMP291</strain>
    </source>
</reference>
<dbReference type="EMBL" id="JWZX01001667">
    <property type="protein sequence ID" value="KOO32861.1"/>
    <property type="molecule type" value="Genomic_DNA"/>
</dbReference>
<evidence type="ECO:0000313" key="2">
    <source>
        <dbReference type="EMBL" id="KOO32861.1"/>
    </source>
</evidence>
<gene>
    <name evidence="2" type="ORF">Ctob_016580</name>
</gene>
<dbReference type="Proteomes" id="UP000037460">
    <property type="component" value="Unassembled WGS sequence"/>
</dbReference>
<protein>
    <submittedName>
        <fullName evidence="2">Uncharacterized protein</fullName>
    </submittedName>
</protein>
<comment type="caution">
    <text evidence="2">The sequence shown here is derived from an EMBL/GenBank/DDBJ whole genome shotgun (WGS) entry which is preliminary data.</text>
</comment>
<dbReference type="AlphaFoldDB" id="A0A0M0K1V3"/>
<keyword evidence="3" id="KW-1185">Reference proteome</keyword>